<accession>A0A4R1F0C9</accession>
<keyword evidence="1" id="KW-0472">Membrane</keyword>
<protein>
    <submittedName>
        <fullName evidence="2">Uncharacterized protein</fullName>
    </submittedName>
</protein>
<evidence type="ECO:0000313" key="3">
    <source>
        <dbReference type="Proteomes" id="UP000294887"/>
    </source>
</evidence>
<dbReference type="EMBL" id="SMFQ01000003">
    <property type="protein sequence ID" value="TCJ87213.1"/>
    <property type="molecule type" value="Genomic_DNA"/>
</dbReference>
<dbReference type="OrthoDB" id="981250at2"/>
<dbReference type="RefSeq" id="WP_131905506.1">
    <property type="nucleotide sequence ID" value="NZ_BAAAFU010000004.1"/>
</dbReference>
<feature type="transmembrane region" description="Helical" evidence="1">
    <location>
        <begin position="154"/>
        <end position="172"/>
    </location>
</feature>
<comment type="caution">
    <text evidence="2">The sequence shown here is derived from an EMBL/GenBank/DDBJ whole genome shotgun (WGS) entry which is preliminary data.</text>
</comment>
<evidence type="ECO:0000313" key="2">
    <source>
        <dbReference type="EMBL" id="TCJ87213.1"/>
    </source>
</evidence>
<reference evidence="2 3" key="1">
    <citation type="submission" date="2019-03" db="EMBL/GenBank/DDBJ databases">
        <title>Genomic Encyclopedia of Type Strains, Phase IV (KMG-IV): sequencing the most valuable type-strain genomes for metagenomic binning, comparative biology and taxonomic classification.</title>
        <authorList>
            <person name="Goeker M."/>
        </authorList>
    </citation>
    <scope>NUCLEOTIDE SEQUENCE [LARGE SCALE GENOMIC DNA]</scope>
    <source>
        <strain evidence="2 3">DSM 24830</strain>
    </source>
</reference>
<keyword evidence="1" id="KW-0812">Transmembrane</keyword>
<keyword evidence="1" id="KW-1133">Transmembrane helix</keyword>
<name>A0A4R1F0C9_9GAMM</name>
<dbReference type="AlphaFoldDB" id="A0A4R1F0C9"/>
<sequence length="177" mass="20172">MGYNLYITRKENHWDESGSKISKKEWLEYVSKDSELIIDSKSKDYVILKNSGDSAPWLFWSETGVIDSKNPPHFFIEKMISIATDMDAKVQGDDLEIYTSIPNGYKLITDAQPPVMIEYHRKAMNGKVEYTEILTSNNKPTATLQNKEKASVNTFSLLLLLLVVLAVGYFVISRLIK</sequence>
<proteinExistence type="predicted"/>
<organism evidence="2 3">
    <name type="scientific">Cocleimonas flava</name>
    <dbReference type="NCBI Taxonomy" id="634765"/>
    <lineage>
        <taxon>Bacteria</taxon>
        <taxon>Pseudomonadati</taxon>
        <taxon>Pseudomonadota</taxon>
        <taxon>Gammaproteobacteria</taxon>
        <taxon>Thiotrichales</taxon>
        <taxon>Thiotrichaceae</taxon>
        <taxon>Cocleimonas</taxon>
    </lineage>
</organism>
<dbReference type="Proteomes" id="UP000294887">
    <property type="component" value="Unassembled WGS sequence"/>
</dbReference>
<keyword evidence="3" id="KW-1185">Reference proteome</keyword>
<evidence type="ECO:0000256" key="1">
    <source>
        <dbReference type="SAM" id="Phobius"/>
    </source>
</evidence>
<gene>
    <name evidence="2" type="ORF">EV695_1719</name>
</gene>